<accession>A0A2J6WR48</accession>
<evidence type="ECO:0008006" key="4">
    <source>
        <dbReference type="Google" id="ProtNLM"/>
    </source>
</evidence>
<dbReference type="InterPro" id="IPR045584">
    <property type="entry name" value="Pilin-like"/>
</dbReference>
<dbReference type="InterPro" id="IPR012902">
    <property type="entry name" value="N_methyl_site"/>
</dbReference>
<proteinExistence type="predicted"/>
<keyword evidence="1" id="KW-1133">Transmembrane helix</keyword>
<keyword evidence="1" id="KW-0812">Transmembrane</keyword>
<sequence length="413" mass="43989">MLLQSKKGLTLVEVAIVLVILGLLVGLGASLIGPLTKRAKLTETRDIVNAATESVIGFTAKNNRLPTSTEFPQVVRNPNDSWGKGLVYFVDSALTNPPSNPAEGICGRKTTNVIVCTDANCNNQIQNVAFIVVSGGPNYNVQTGPLTNSPCPPGKTCYRVYPQDTPNIDDYSGDFTRQQEYDDIVKWVSLDELRIKAGCQGAQLKILNNELPYGYVGQSYEAKIYAEGGVPFSSGGKYRWCIEVNPSLSGFDVSQLTISSDCLGLAEASWRQADYITISGTPNTPGTYLLTFFARDNQDPTGSNDNIAQKTLVLTINPFGGGGGGGGGCTSYALSISNQGNSKSFRIDSGPCQNLGNGDSSYISGLGNSSVLTVYINTWCWGTILLSGTMQNLDTNGDCQVNVSCQGNNCIAN</sequence>
<reference evidence="2 3" key="1">
    <citation type="submission" date="2018-01" db="EMBL/GenBank/DDBJ databases">
        <title>Metagenomic assembled genomes from two thermal pools in the Uzon Caldera, Kamchatka, Russia.</title>
        <authorList>
            <person name="Wilkins L."/>
            <person name="Ettinger C."/>
        </authorList>
    </citation>
    <scope>NUCLEOTIDE SEQUENCE [LARGE SCALE GENOMIC DNA]</scope>
    <source>
        <strain evidence="2">ZAV-04</strain>
    </source>
</reference>
<evidence type="ECO:0000313" key="2">
    <source>
        <dbReference type="EMBL" id="PMP72845.1"/>
    </source>
</evidence>
<gene>
    <name evidence="2" type="ORF">C0186_00140</name>
</gene>
<dbReference type="EMBL" id="PNIO01000002">
    <property type="protein sequence ID" value="PMP72845.1"/>
    <property type="molecule type" value="Genomic_DNA"/>
</dbReference>
<evidence type="ECO:0000313" key="3">
    <source>
        <dbReference type="Proteomes" id="UP000242288"/>
    </source>
</evidence>
<evidence type="ECO:0000256" key="1">
    <source>
        <dbReference type="SAM" id="Phobius"/>
    </source>
</evidence>
<feature type="transmembrane region" description="Helical" evidence="1">
    <location>
        <begin position="12"/>
        <end position="32"/>
    </location>
</feature>
<name>A0A2J6WR48_9BACT</name>
<dbReference type="AlphaFoldDB" id="A0A2J6WR48"/>
<protein>
    <recommendedName>
        <fullName evidence="4">Prepilin-type N-terminal cleavage/methylation domain-containing protein</fullName>
    </recommendedName>
</protein>
<dbReference type="Proteomes" id="UP000242288">
    <property type="component" value="Unassembled WGS sequence"/>
</dbReference>
<dbReference type="NCBIfam" id="TIGR02532">
    <property type="entry name" value="IV_pilin_GFxxxE"/>
    <property type="match status" value="1"/>
</dbReference>
<dbReference type="Pfam" id="PF07963">
    <property type="entry name" value="N_methyl"/>
    <property type="match status" value="1"/>
</dbReference>
<comment type="caution">
    <text evidence="2">The sequence shown here is derived from an EMBL/GenBank/DDBJ whole genome shotgun (WGS) entry which is preliminary data.</text>
</comment>
<dbReference type="SUPFAM" id="SSF54523">
    <property type="entry name" value="Pili subunits"/>
    <property type="match status" value="1"/>
</dbReference>
<keyword evidence="1" id="KW-0472">Membrane</keyword>
<organism evidence="2 3">
    <name type="scientific">Thermodesulfovibrio aggregans</name>
    <dbReference type="NCBI Taxonomy" id="86166"/>
    <lineage>
        <taxon>Bacteria</taxon>
        <taxon>Pseudomonadati</taxon>
        <taxon>Nitrospirota</taxon>
        <taxon>Thermodesulfovibrionia</taxon>
        <taxon>Thermodesulfovibrionales</taxon>
        <taxon>Thermodesulfovibrionaceae</taxon>
        <taxon>Thermodesulfovibrio</taxon>
    </lineage>
</organism>
<dbReference type="Gene3D" id="3.30.700.10">
    <property type="entry name" value="Glycoprotein, Type 4 Pilin"/>
    <property type="match status" value="1"/>
</dbReference>